<dbReference type="AlphaFoldDB" id="A0AAW1WUX6"/>
<proteinExistence type="inferred from homology"/>
<dbReference type="NCBIfam" id="TIGR01614">
    <property type="entry name" value="PME_inhib"/>
    <property type="match status" value="1"/>
</dbReference>
<comment type="similarity">
    <text evidence="2">Belongs to the PMEI family.</text>
</comment>
<evidence type="ECO:0000313" key="6">
    <source>
        <dbReference type="Proteomes" id="UP001457282"/>
    </source>
</evidence>
<keyword evidence="6" id="KW-1185">Reference proteome</keyword>
<evidence type="ECO:0000256" key="3">
    <source>
        <dbReference type="SAM" id="SignalP"/>
    </source>
</evidence>
<dbReference type="PANTHER" id="PTHR31080">
    <property type="entry name" value="PECTINESTERASE INHIBITOR-LIKE"/>
    <property type="match status" value="1"/>
</dbReference>
<dbReference type="CDD" id="cd15798">
    <property type="entry name" value="PMEI-like_3"/>
    <property type="match status" value="1"/>
</dbReference>
<dbReference type="PANTHER" id="PTHR31080:SF118">
    <property type="entry name" value="PECTINESTERASE INHIBITOR 10"/>
    <property type="match status" value="1"/>
</dbReference>
<reference evidence="5 6" key="1">
    <citation type="journal article" date="2023" name="G3 (Bethesda)">
        <title>A chromosome-length genome assembly and annotation of blackberry (Rubus argutus, cv. 'Hillquist').</title>
        <authorList>
            <person name="Bruna T."/>
            <person name="Aryal R."/>
            <person name="Dudchenko O."/>
            <person name="Sargent D.J."/>
            <person name="Mead D."/>
            <person name="Buti M."/>
            <person name="Cavallini A."/>
            <person name="Hytonen T."/>
            <person name="Andres J."/>
            <person name="Pham M."/>
            <person name="Weisz D."/>
            <person name="Mascagni F."/>
            <person name="Usai G."/>
            <person name="Natali L."/>
            <person name="Bassil N."/>
            <person name="Fernandez G.E."/>
            <person name="Lomsadze A."/>
            <person name="Armour M."/>
            <person name="Olukolu B."/>
            <person name="Poorten T."/>
            <person name="Britton C."/>
            <person name="Davik J."/>
            <person name="Ashrafi H."/>
            <person name="Aiden E.L."/>
            <person name="Borodovsky M."/>
            <person name="Worthington M."/>
        </authorList>
    </citation>
    <scope>NUCLEOTIDE SEQUENCE [LARGE SCALE GENOMIC DNA]</scope>
    <source>
        <strain evidence="5">PI 553951</strain>
    </source>
</reference>
<evidence type="ECO:0000256" key="2">
    <source>
        <dbReference type="ARBA" id="ARBA00038471"/>
    </source>
</evidence>
<dbReference type="Pfam" id="PF04043">
    <property type="entry name" value="PMEI"/>
    <property type="match status" value="1"/>
</dbReference>
<dbReference type="GO" id="GO:0004857">
    <property type="term" value="F:enzyme inhibitor activity"/>
    <property type="evidence" value="ECO:0007669"/>
    <property type="project" value="InterPro"/>
</dbReference>
<feature type="chain" id="PRO_5043362902" description="Pectinesterase inhibitor domain-containing protein" evidence="3">
    <location>
        <begin position="28"/>
        <end position="200"/>
    </location>
</feature>
<comment type="caution">
    <text evidence="5">The sequence shown here is derived from an EMBL/GenBank/DDBJ whole genome shotgun (WGS) entry which is preliminary data.</text>
</comment>
<dbReference type="EMBL" id="JBEDUW010000005">
    <property type="protein sequence ID" value="KAK9927463.1"/>
    <property type="molecule type" value="Genomic_DNA"/>
</dbReference>
<dbReference type="Gene3D" id="1.20.140.40">
    <property type="entry name" value="Invertase/pectin methylesterase inhibitor family protein"/>
    <property type="match status" value="1"/>
</dbReference>
<dbReference type="Proteomes" id="UP001457282">
    <property type="component" value="Unassembled WGS sequence"/>
</dbReference>
<evidence type="ECO:0000259" key="4">
    <source>
        <dbReference type="SMART" id="SM00856"/>
    </source>
</evidence>
<dbReference type="InterPro" id="IPR051955">
    <property type="entry name" value="PME_Inhibitor"/>
</dbReference>
<evidence type="ECO:0000313" key="5">
    <source>
        <dbReference type="EMBL" id="KAK9927463.1"/>
    </source>
</evidence>
<name>A0AAW1WUX6_RUBAR</name>
<dbReference type="InterPro" id="IPR035513">
    <property type="entry name" value="Invertase/methylesterase_inhib"/>
</dbReference>
<accession>A0AAW1WUX6</accession>
<dbReference type="SMART" id="SM00856">
    <property type="entry name" value="PMEI"/>
    <property type="match status" value="1"/>
</dbReference>
<evidence type="ECO:0000256" key="1">
    <source>
        <dbReference type="ARBA" id="ARBA00022729"/>
    </source>
</evidence>
<dbReference type="SUPFAM" id="SSF101148">
    <property type="entry name" value="Plant invertase/pectin methylesterase inhibitor"/>
    <property type="match status" value="1"/>
</dbReference>
<protein>
    <recommendedName>
        <fullName evidence="4">Pectinesterase inhibitor domain-containing protein</fullName>
    </recommendedName>
</protein>
<gene>
    <name evidence="5" type="ORF">M0R45_024646</name>
</gene>
<keyword evidence="1 3" id="KW-0732">Signal</keyword>
<organism evidence="5 6">
    <name type="scientific">Rubus argutus</name>
    <name type="common">Southern blackberry</name>
    <dbReference type="NCBI Taxonomy" id="59490"/>
    <lineage>
        <taxon>Eukaryota</taxon>
        <taxon>Viridiplantae</taxon>
        <taxon>Streptophyta</taxon>
        <taxon>Embryophyta</taxon>
        <taxon>Tracheophyta</taxon>
        <taxon>Spermatophyta</taxon>
        <taxon>Magnoliopsida</taxon>
        <taxon>eudicotyledons</taxon>
        <taxon>Gunneridae</taxon>
        <taxon>Pentapetalae</taxon>
        <taxon>rosids</taxon>
        <taxon>fabids</taxon>
        <taxon>Rosales</taxon>
        <taxon>Rosaceae</taxon>
        <taxon>Rosoideae</taxon>
        <taxon>Rosoideae incertae sedis</taxon>
        <taxon>Rubus</taxon>
    </lineage>
</organism>
<sequence>MEGCRMHILVLSLAVFQLFNHISPCTAVEANTEYIRTSCKGSRYPDVCYDSLQMYAGEIKTCPKTLALTALNVTLELSKQAQMTVKKLSETKSLSPVETKAMEDCVKELSATEKELKRSKVELDLVVDPSNSRMKISNVQTWVSAALTDENTCKDGFADHNLKGQVEIETANNIKKVGHLTSIALTLINNYASSTKPPMP</sequence>
<dbReference type="InterPro" id="IPR006501">
    <property type="entry name" value="Pectinesterase_inhib_dom"/>
</dbReference>
<feature type="signal peptide" evidence="3">
    <location>
        <begin position="1"/>
        <end position="27"/>
    </location>
</feature>
<feature type="domain" description="Pectinesterase inhibitor" evidence="4">
    <location>
        <begin position="30"/>
        <end position="187"/>
    </location>
</feature>